<comment type="similarity">
    <text evidence="1">Belongs to the universal stress protein A family.</text>
</comment>
<dbReference type="Pfam" id="PF00582">
    <property type="entry name" value="Usp"/>
    <property type="match status" value="1"/>
</dbReference>
<evidence type="ECO:0000313" key="3">
    <source>
        <dbReference type="EMBL" id="AGI67679.1"/>
    </source>
</evidence>
<protein>
    <submittedName>
        <fullName evidence="3">Putative UspA-family protein</fullName>
    </submittedName>
</protein>
<evidence type="ECO:0000256" key="1">
    <source>
        <dbReference type="ARBA" id="ARBA00008791"/>
    </source>
</evidence>
<dbReference type="Proteomes" id="UP000005307">
    <property type="component" value="Chromosome"/>
</dbReference>
<keyword evidence="4" id="KW-1185">Reference proteome</keyword>
<dbReference type="PRINTS" id="PR01438">
    <property type="entry name" value="UNVRSLSTRESS"/>
</dbReference>
<sequence length="243" mass="26477">MTNYAKMRISNPSVYYESPDLVLNDGKLNRGEKEKVLRSMASDAGQMAEATIEGMEESDPAYSANDLQAALIQLEKSKKRKTIDDLSLPNARFQRIMVVTTVDQDLNRDVADIAYDMAEVADGKVYLLNVVPSQYAGAGLMAAGPMMTSVPLIAIDNTQIIEERTQQLAELRVESGASVKTEIEVRSGQIEQVIADYADECDADIIVVGSPSRSWLEALFDPSITSRVTNSAPCPVLIVPESA</sequence>
<dbReference type="InterPro" id="IPR014729">
    <property type="entry name" value="Rossmann-like_a/b/a_fold"/>
</dbReference>
<evidence type="ECO:0000313" key="4">
    <source>
        <dbReference type="Proteomes" id="UP000005307"/>
    </source>
</evidence>
<dbReference type="PANTHER" id="PTHR46268:SF6">
    <property type="entry name" value="UNIVERSAL STRESS PROTEIN UP12"/>
    <property type="match status" value="1"/>
</dbReference>
<dbReference type="InterPro" id="IPR006016">
    <property type="entry name" value="UspA"/>
</dbReference>
<gene>
    <name evidence="3" type="ORF">OAN307_c20390</name>
</gene>
<dbReference type="eggNOG" id="COG0589">
    <property type="taxonomic scope" value="Bacteria"/>
</dbReference>
<dbReference type="InterPro" id="IPR006015">
    <property type="entry name" value="Universal_stress_UspA"/>
</dbReference>
<dbReference type="Gene3D" id="3.40.50.620">
    <property type="entry name" value="HUPs"/>
    <property type="match status" value="1"/>
</dbReference>
<dbReference type="STRING" id="391626.OAN307_c20390"/>
<name>M9R4W7_9RHOB</name>
<dbReference type="KEGG" id="oat:OAN307_c20390"/>
<dbReference type="EMBL" id="CP003740">
    <property type="protein sequence ID" value="AGI67679.1"/>
    <property type="molecule type" value="Genomic_DNA"/>
</dbReference>
<organism evidence="3 4">
    <name type="scientific">Octadecabacter antarcticus 307</name>
    <dbReference type="NCBI Taxonomy" id="391626"/>
    <lineage>
        <taxon>Bacteria</taxon>
        <taxon>Pseudomonadati</taxon>
        <taxon>Pseudomonadota</taxon>
        <taxon>Alphaproteobacteria</taxon>
        <taxon>Rhodobacterales</taxon>
        <taxon>Roseobacteraceae</taxon>
        <taxon>Octadecabacter</taxon>
    </lineage>
</organism>
<accession>M9R4W7</accession>
<dbReference type="OrthoDB" id="7828597at2"/>
<dbReference type="PANTHER" id="PTHR46268">
    <property type="entry name" value="STRESS RESPONSE PROTEIN NHAX"/>
    <property type="match status" value="1"/>
</dbReference>
<feature type="domain" description="UspA" evidence="2">
    <location>
        <begin position="93"/>
        <end position="240"/>
    </location>
</feature>
<dbReference type="HOGENOM" id="CLU_1141671_0_0_5"/>
<dbReference type="AlphaFoldDB" id="M9R4W7"/>
<dbReference type="CDD" id="cd00293">
    <property type="entry name" value="USP-like"/>
    <property type="match status" value="1"/>
</dbReference>
<proteinExistence type="inferred from homology"/>
<evidence type="ECO:0000259" key="2">
    <source>
        <dbReference type="Pfam" id="PF00582"/>
    </source>
</evidence>
<reference evidence="3 4" key="1">
    <citation type="journal article" date="2013" name="PLoS ONE">
        <title>Poles Apart: Arctic and Antarctic Octadecabacter strains Share High Genome Plasticity and a New Type of Xanthorhodopsin.</title>
        <authorList>
            <person name="Vollmers J."/>
            <person name="Voget S."/>
            <person name="Dietrich S."/>
            <person name="Gollnow K."/>
            <person name="Smits M."/>
            <person name="Meyer K."/>
            <person name="Brinkhoff T."/>
            <person name="Simon M."/>
            <person name="Daniel R."/>
        </authorList>
    </citation>
    <scope>NUCLEOTIDE SEQUENCE [LARGE SCALE GENOMIC DNA]</scope>
    <source>
        <strain evidence="3 4">307</strain>
    </source>
</reference>
<dbReference type="SUPFAM" id="SSF52402">
    <property type="entry name" value="Adenine nucleotide alpha hydrolases-like"/>
    <property type="match status" value="1"/>
</dbReference>